<comment type="caution">
    <text evidence="1">The sequence shown here is derived from an EMBL/GenBank/DDBJ whole genome shotgun (WGS) entry which is preliminary data.</text>
</comment>
<reference evidence="1" key="1">
    <citation type="submission" date="2019-08" db="EMBL/GenBank/DDBJ databases">
        <authorList>
            <person name="Kucharzyk K."/>
            <person name="Murdoch R.W."/>
            <person name="Higgins S."/>
            <person name="Loffler F."/>
        </authorList>
    </citation>
    <scope>NUCLEOTIDE SEQUENCE</scope>
</reference>
<dbReference type="AlphaFoldDB" id="A0A645HZA3"/>
<gene>
    <name evidence="1" type="ORF">SDC9_191922</name>
</gene>
<organism evidence="1">
    <name type="scientific">bioreactor metagenome</name>
    <dbReference type="NCBI Taxonomy" id="1076179"/>
    <lineage>
        <taxon>unclassified sequences</taxon>
        <taxon>metagenomes</taxon>
        <taxon>ecological metagenomes</taxon>
    </lineage>
</organism>
<dbReference type="EMBL" id="VSSQ01103420">
    <property type="protein sequence ID" value="MPN44357.1"/>
    <property type="molecule type" value="Genomic_DNA"/>
</dbReference>
<proteinExistence type="predicted"/>
<protein>
    <submittedName>
        <fullName evidence="1">Uncharacterized protein</fullName>
    </submittedName>
</protein>
<sequence>MLGVQHQRNMHRFFPASRRLFAMQQVQEVTANGIIVSFRLNTLAVMAVVIPVQKD</sequence>
<evidence type="ECO:0000313" key="1">
    <source>
        <dbReference type="EMBL" id="MPN44357.1"/>
    </source>
</evidence>
<name>A0A645HZA3_9ZZZZ</name>
<accession>A0A645HZA3</accession>